<dbReference type="Gene3D" id="3.40.50.1000">
    <property type="entry name" value="HAD superfamily/HAD-like"/>
    <property type="match status" value="1"/>
</dbReference>
<accession>A0A1H6YWU2</accession>
<dbReference type="Pfam" id="PF08282">
    <property type="entry name" value="Hydrolase_3"/>
    <property type="match status" value="1"/>
</dbReference>
<dbReference type="STRING" id="84035.SAMN05660742_10731"/>
<sequence length="268" mass="29338">MSVYKMICLDIDGTLLNSKHKITQPVKDSIQKVVTEKNIPIILVSARMPKGIIFLQKELGIAFPIISYSGALILDKKQNILHQEILPSTDVQSIYAAAKKLQAHLSIYKEDTWYIEKNDVWSRQESDITGIRPEIQPFAKLLTQWNSQKTGPNKLLCMAAPEIIQTLKNSLAAKSITSYCSKPTYLEIVPSSASKTNAIKYLANIGSIATKEIMTIGDNYNDIDMLESAGLGIAMGNAPDAVKIHAAAITASNDNDGVAAAIGKYCLR</sequence>
<dbReference type="NCBIfam" id="TIGR01484">
    <property type="entry name" value="HAD-SF-IIB"/>
    <property type="match status" value="1"/>
</dbReference>
<dbReference type="Proteomes" id="UP000199662">
    <property type="component" value="Unassembled WGS sequence"/>
</dbReference>
<proteinExistence type="predicted"/>
<dbReference type="GO" id="GO:0016791">
    <property type="term" value="F:phosphatase activity"/>
    <property type="evidence" value="ECO:0007669"/>
    <property type="project" value="UniProtKB-ARBA"/>
</dbReference>
<name>A0A1H6YWU2_9FIRM</name>
<protein>
    <recommendedName>
        <fullName evidence="3">Cof subfamily of IIB subfamily of haloacid dehalogenase superfamily/HAD-superfamily hydrolase, subfamily IIB</fullName>
    </recommendedName>
</protein>
<evidence type="ECO:0000313" key="1">
    <source>
        <dbReference type="EMBL" id="SEJ41275.1"/>
    </source>
</evidence>
<dbReference type="InterPro" id="IPR023214">
    <property type="entry name" value="HAD_sf"/>
</dbReference>
<dbReference type="GO" id="GO:0005829">
    <property type="term" value="C:cytosol"/>
    <property type="evidence" value="ECO:0007669"/>
    <property type="project" value="TreeGrafter"/>
</dbReference>
<dbReference type="PANTHER" id="PTHR10000:SF8">
    <property type="entry name" value="HAD SUPERFAMILY HYDROLASE-LIKE, TYPE 3"/>
    <property type="match status" value="1"/>
</dbReference>
<dbReference type="PROSITE" id="PS01229">
    <property type="entry name" value="COF_2"/>
    <property type="match status" value="1"/>
</dbReference>
<evidence type="ECO:0008006" key="3">
    <source>
        <dbReference type="Google" id="ProtNLM"/>
    </source>
</evidence>
<dbReference type="SUPFAM" id="SSF56784">
    <property type="entry name" value="HAD-like"/>
    <property type="match status" value="1"/>
</dbReference>
<gene>
    <name evidence="1" type="ORF">SAMN05660742_10731</name>
</gene>
<dbReference type="GO" id="GO:0000287">
    <property type="term" value="F:magnesium ion binding"/>
    <property type="evidence" value="ECO:0007669"/>
    <property type="project" value="TreeGrafter"/>
</dbReference>
<dbReference type="RefSeq" id="WP_091830845.1">
    <property type="nucleotide sequence ID" value="NZ_FNZK01000007.1"/>
</dbReference>
<dbReference type="NCBIfam" id="TIGR00099">
    <property type="entry name" value="Cof-subfamily"/>
    <property type="match status" value="1"/>
</dbReference>
<dbReference type="SFLD" id="SFLDG01140">
    <property type="entry name" value="C2.B:_Phosphomannomutase_and_P"/>
    <property type="match status" value="1"/>
</dbReference>
<dbReference type="Gene3D" id="3.30.1240.10">
    <property type="match status" value="1"/>
</dbReference>
<dbReference type="InterPro" id="IPR006379">
    <property type="entry name" value="HAD-SF_hydro_IIB"/>
</dbReference>
<dbReference type="InterPro" id="IPR036412">
    <property type="entry name" value="HAD-like_sf"/>
</dbReference>
<dbReference type="PANTHER" id="PTHR10000">
    <property type="entry name" value="PHOSPHOSERINE PHOSPHATASE"/>
    <property type="match status" value="1"/>
</dbReference>
<organism evidence="1 2">
    <name type="scientific">Propionispira arboris</name>
    <dbReference type="NCBI Taxonomy" id="84035"/>
    <lineage>
        <taxon>Bacteria</taxon>
        <taxon>Bacillati</taxon>
        <taxon>Bacillota</taxon>
        <taxon>Negativicutes</taxon>
        <taxon>Selenomonadales</taxon>
        <taxon>Selenomonadaceae</taxon>
        <taxon>Propionispira</taxon>
    </lineage>
</organism>
<keyword evidence="2" id="KW-1185">Reference proteome</keyword>
<dbReference type="SFLD" id="SFLDS00003">
    <property type="entry name" value="Haloacid_Dehalogenase"/>
    <property type="match status" value="1"/>
</dbReference>
<evidence type="ECO:0000313" key="2">
    <source>
        <dbReference type="Proteomes" id="UP000199662"/>
    </source>
</evidence>
<dbReference type="EMBL" id="FNZK01000007">
    <property type="protein sequence ID" value="SEJ41275.1"/>
    <property type="molecule type" value="Genomic_DNA"/>
</dbReference>
<dbReference type="AlphaFoldDB" id="A0A1H6YWU2"/>
<dbReference type="InterPro" id="IPR000150">
    <property type="entry name" value="Cof"/>
</dbReference>
<reference evidence="1 2" key="1">
    <citation type="submission" date="2016-10" db="EMBL/GenBank/DDBJ databases">
        <authorList>
            <person name="de Groot N.N."/>
        </authorList>
    </citation>
    <scope>NUCLEOTIDE SEQUENCE [LARGE SCALE GENOMIC DNA]</scope>
    <source>
        <strain evidence="1 2">DSM 2179</strain>
    </source>
</reference>
<dbReference type="CDD" id="cd07516">
    <property type="entry name" value="HAD_Pase"/>
    <property type="match status" value="1"/>
</dbReference>